<name>A0AAW0ZSB3_9HYME</name>
<sequence>MARQNVADYLEPHALPPIEAEMCNRTDEEKEMKNHDVAFNNLWDLLHFIDFSKLRQKRKLFYTRRSTANRRLTQSNLFIVRHLLKEKFRRNLTPIEDYGRMD</sequence>
<accession>A0AAW0ZSB3</accession>
<organism evidence="1 2">
    <name type="scientific">Tetragonisca angustula</name>
    <dbReference type="NCBI Taxonomy" id="166442"/>
    <lineage>
        <taxon>Eukaryota</taxon>
        <taxon>Metazoa</taxon>
        <taxon>Ecdysozoa</taxon>
        <taxon>Arthropoda</taxon>
        <taxon>Hexapoda</taxon>
        <taxon>Insecta</taxon>
        <taxon>Pterygota</taxon>
        <taxon>Neoptera</taxon>
        <taxon>Endopterygota</taxon>
        <taxon>Hymenoptera</taxon>
        <taxon>Apocrita</taxon>
        <taxon>Aculeata</taxon>
        <taxon>Apoidea</taxon>
        <taxon>Anthophila</taxon>
        <taxon>Apidae</taxon>
        <taxon>Tetragonisca</taxon>
    </lineage>
</organism>
<proteinExistence type="predicted"/>
<protein>
    <submittedName>
        <fullName evidence="1">Uncharacterized protein</fullName>
    </submittedName>
</protein>
<reference evidence="1 2" key="1">
    <citation type="submission" date="2024-05" db="EMBL/GenBank/DDBJ databases">
        <title>The nuclear and mitochondrial genome assemblies of Tetragonisca angustula (Apidae: Meliponini), a tiny yet remarkable pollinator in the Neotropics.</title>
        <authorList>
            <person name="Ferrari R."/>
            <person name="Ricardo P.C."/>
            <person name="Dias F.C."/>
            <person name="Araujo N.S."/>
            <person name="Soares D.O."/>
            <person name="Zhou Q.-S."/>
            <person name="Zhu C.-D."/>
            <person name="Coutinho L."/>
            <person name="Airas M.C."/>
            <person name="Batista T.M."/>
        </authorList>
    </citation>
    <scope>NUCLEOTIDE SEQUENCE [LARGE SCALE GENOMIC DNA]</scope>
    <source>
        <strain evidence="1">ASF017062</strain>
        <tissue evidence="1">Abdomen</tissue>
    </source>
</reference>
<dbReference type="Proteomes" id="UP001432146">
    <property type="component" value="Unassembled WGS sequence"/>
</dbReference>
<gene>
    <name evidence="1" type="ORF">QLX08_006738</name>
</gene>
<dbReference type="EMBL" id="JAWNGG020000124">
    <property type="protein sequence ID" value="KAK9300579.1"/>
    <property type="molecule type" value="Genomic_DNA"/>
</dbReference>
<evidence type="ECO:0000313" key="2">
    <source>
        <dbReference type="Proteomes" id="UP001432146"/>
    </source>
</evidence>
<dbReference type="AlphaFoldDB" id="A0AAW0ZSB3"/>
<comment type="caution">
    <text evidence="1">The sequence shown here is derived from an EMBL/GenBank/DDBJ whole genome shotgun (WGS) entry which is preliminary data.</text>
</comment>
<evidence type="ECO:0000313" key="1">
    <source>
        <dbReference type="EMBL" id="KAK9300579.1"/>
    </source>
</evidence>
<keyword evidence="2" id="KW-1185">Reference proteome</keyword>